<accession>A0A9Y2ILG2</accession>
<feature type="signal peptide" evidence="2">
    <location>
        <begin position="1"/>
        <end position="23"/>
    </location>
</feature>
<gene>
    <name evidence="3" type="ORF">QRX50_08440</name>
</gene>
<evidence type="ECO:0000313" key="3">
    <source>
        <dbReference type="EMBL" id="WIX80778.1"/>
    </source>
</evidence>
<dbReference type="InterPro" id="IPR024520">
    <property type="entry name" value="DUF3558"/>
</dbReference>
<evidence type="ECO:0000256" key="2">
    <source>
        <dbReference type="SAM" id="SignalP"/>
    </source>
</evidence>
<reference evidence="3 4" key="1">
    <citation type="submission" date="2023-06" db="EMBL/GenBank/DDBJ databases">
        <authorList>
            <person name="Oyuntsetseg B."/>
            <person name="Kim S.B."/>
        </authorList>
    </citation>
    <scope>NUCLEOTIDE SEQUENCE [LARGE SCALE GENOMIC DNA]</scope>
    <source>
        <strain evidence="3 4">2-15</strain>
    </source>
</reference>
<feature type="region of interest" description="Disordered" evidence="1">
    <location>
        <begin position="24"/>
        <end position="49"/>
    </location>
</feature>
<evidence type="ECO:0000313" key="4">
    <source>
        <dbReference type="Proteomes" id="UP001236014"/>
    </source>
</evidence>
<keyword evidence="2" id="KW-0732">Signal</keyword>
<organism evidence="3 4">
    <name type="scientific">Amycolatopsis carbonis</name>
    <dbReference type="NCBI Taxonomy" id="715471"/>
    <lineage>
        <taxon>Bacteria</taxon>
        <taxon>Bacillati</taxon>
        <taxon>Actinomycetota</taxon>
        <taxon>Actinomycetes</taxon>
        <taxon>Pseudonocardiales</taxon>
        <taxon>Pseudonocardiaceae</taxon>
        <taxon>Amycolatopsis</taxon>
    </lineage>
</organism>
<keyword evidence="4" id="KW-1185">Reference proteome</keyword>
<name>A0A9Y2ILG2_9PSEU</name>
<sequence>MISRTVRIAAGTVAALAALTACSGESGGGTSPSSSAPASSPAAGSGPKVPAALPTDALLSDPCSVLTADGATQVGLALPGKKDTSSSQLTGCMWESTRSDQNSVAVYPLPQNKGGISDIYDQKAQDVYFEPVSIDGYPGVFADVQDGRPSGTCTLWVGVTDQLAVSVIPSIGVGDNKNNPCGIAQKFATAMVGHLKGAA</sequence>
<feature type="chain" id="PRO_5040826987" evidence="2">
    <location>
        <begin position="24"/>
        <end position="199"/>
    </location>
</feature>
<dbReference type="PROSITE" id="PS51257">
    <property type="entry name" value="PROKAR_LIPOPROTEIN"/>
    <property type="match status" value="1"/>
</dbReference>
<dbReference type="Pfam" id="PF12079">
    <property type="entry name" value="DUF3558"/>
    <property type="match status" value="1"/>
</dbReference>
<dbReference type="RefSeq" id="WP_285971398.1">
    <property type="nucleotide sequence ID" value="NZ_CP127294.1"/>
</dbReference>
<dbReference type="KEGG" id="acab:QRX50_08440"/>
<dbReference type="Proteomes" id="UP001236014">
    <property type="component" value="Chromosome"/>
</dbReference>
<evidence type="ECO:0000256" key="1">
    <source>
        <dbReference type="SAM" id="MobiDB-lite"/>
    </source>
</evidence>
<protein>
    <submittedName>
        <fullName evidence="3">DUF3558 domain-containing protein</fullName>
    </submittedName>
</protein>
<proteinExistence type="predicted"/>
<dbReference type="AlphaFoldDB" id="A0A9Y2ILG2"/>
<dbReference type="EMBL" id="CP127294">
    <property type="protein sequence ID" value="WIX80778.1"/>
    <property type="molecule type" value="Genomic_DNA"/>
</dbReference>
<feature type="compositionally biased region" description="Low complexity" evidence="1">
    <location>
        <begin position="31"/>
        <end position="49"/>
    </location>
</feature>